<evidence type="ECO:0000256" key="6">
    <source>
        <dbReference type="ARBA" id="ARBA00022989"/>
    </source>
</evidence>
<dbReference type="PANTHER" id="PTHR12305:SF60">
    <property type="entry name" value="PHOSPHATIDYLINOSITOL 3,4,5-TRISPHOSPHATE 3-PHOSPHATASE TPTE2-RELATED"/>
    <property type="match status" value="1"/>
</dbReference>
<feature type="non-terminal residue" evidence="14">
    <location>
        <position position="625"/>
    </location>
</feature>
<dbReference type="PROSITE" id="PS51182">
    <property type="entry name" value="C2_TENSIN"/>
    <property type="match status" value="1"/>
</dbReference>
<keyword evidence="15" id="KW-1185">Reference proteome</keyword>
<feature type="transmembrane region" description="Helical" evidence="10">
    <location>
        <begin position="20"/>
        <end position="39"/>
    </location>
</feature>
<dbReference type="InterPro" id="IPR005821">
    <property type="entry name" value="Ion_trans_dom"/>
</dbReference>
<evidence type="ECO:0000259" key="11">
    <source>
        <dbReference type="PROSITE" id="PS50056"/>
    </source>
</evidence>
<keyword evidence="8" id="KW-0966">Cell projection</keyword>
<evidence type="ECO:0008006" key="16">
    <source>
        <dbReference type="Google" id="ProtNLM"/>
    </source>
</evidence>
<evidence type="ECO:0000256" key="4">
    <source>
        <dbReference type="ARBA" id="ARBA00022692"/>
    </source>
</evidence>
<keyword evidence="6 10" id="KW-1133">Transmembrane helix</keyword>
<dbReference type="SMART" id="SM00404">
    <property type="entry name" value="PTPc_motif"/>
    <property type="match status" value="1"/>
</dbReference>
<evidence type="ECO:0000256" key="2">
    <source>
        <dbReference type="ARBA" id="ARBA00004316"/>
    </source>
</evidence>
<dbReference type="InterPro" id="IPR027359">
    <property type="entry name" value="Volt_channel_dom_sf"/>
</dbReference>
<keyword evidence="5" id="KW-0378">Hydrolase</keyword>
<dbReference type="InterPro" id="IPR014020">
    <property type="entry name" value="Tensin_C2-dom"/>
</dbReference>
<keyword evidence="7 10" id="KW-0472">Membrane</keyword>
<dbReference type="PROSITE" id="PS00383">
    <property type="entry name" value="TYR_PHOSPHATASE_1"/>
    <property type="match status" value="1"/>
</dbReference>
<dbReference type="InterPro" id="IPR051281">
    <property type="entry name" value="Dual-spec_lipid-protein_phosph"/>
</dbReference>
<evidence type="ECO:0000256" key="3">
    <source>
        <dbReference type="ARBA" id="ARBA00007881"/>
    </source>
</evidence>
<dbReference type="Gene3D" id="1.20.120.350">
    <property type="entry name" value="Voltage-gated potassium channels. Chain C"/>
    <property type="match status" value="1"/>
</dbReference>
<feature type="transmembrane region" description="Helical" evidence="10">
    <location>
        <begin position="59"/>
        <end position="81"/>
    </location>
</feature>
<comment type="similarity">
    <text evidence="3">Belongs to the PTEN phosphatase protein family.</text>
</comment>
<dbReference type="InterPro" id="IPR029023">
    <property type="entry name" value="Tensin_phosphatase"/>
</dbReference>
<dbReference type="Pfam" id="PF00520">
    <property type="entry name" value="Ion_trans"/>
    <property type="match status" value="1"/>
</dbReference>
<dbReference type="EMBL" id="CAUYUJ010006844">
    <property type="protein sequence ID" value="CAK0818846.1"/>
    <property type="molecule type" value="Genomic_DNA"/>
</dbReference>
<dbReference type="InterPro" id="IPR000340">
    <property type="entry name" value="Dual-sp_phosphatase_cat-dom"/>
</dbReference>
<evidence type="ECO:0000313" key="14">
    <source>
        <dbReference type="EMBL" id="CAK0818846.1"/>
    </source>
</evidence>
<evidence type="ECO:0000256" key="9">
    <source>
        <dbReference type="SAM" id="MobiDB-lite"/>
    </source>
</evidence>
<evidence type="ECO:0000256" key="5">
    <source>
        <dbReference type="ARBA" id="ARBA00022801"/>
    </source>
</evidence>
<dbReference type="PROSITE" id="PS51181">
    <property type="entry name" value="PPASE_TENSIN"/>
    <property type="match status" value="1"/>
</dbReference>
<protein>
    <recommendedName>
        <fullName evidence="16">Phosphatidylinositol-3,4,5-trisphosphate 3-phosphatase</fullName>
    </recommendedName>
</protein>
<feature type="region of interest" description="Disordered" evidence="9">
    <location>
        <begin position="585"/>
        <end position="625"/>
    </location>
</feature>
<evidence type="ECO:0000259" key="12">
    <source>
        <dbReference type="PROSITE" id="PS51181"/>
    </source>
</evidence>
<reference evidence="14" key="1">
    <citation type="submission" date="2023-10" db="EMBL/GenBank/DDBJ databases">
        <authorList>
            <person name="Chen Y."/>
            <person name="Shah S."/>
            <person name="Dougan E. K."/>
            <person name="Thang M."/>
            <person name="Chan C."/>
        </authorList>
    </citation>
    <scope>NUCLEOTIDE SEQUENCE [LARGE SCALE GENOMIC DNA]</scope>
</reference>
<feature type="transmembrane region" description="Helical" evidence="10">
    <location>
        <begin position="88"/>
        <end position="108"/>
    </location>
</feature>
<proteinExistence type="inferred from homology"/>
<name>A0ABN9RJ38_9DINO</name>
<accession>A0ABN9RJ38</accession>
<dbReference type="PROSITE" id="PS50056">
    <property type="entry name" value="TYR_PHOSPHATASE_2"/>
    <property type="match status" value="1"/>
</dbReference>
<feature type="compositionally biased region" description="Low complexity" evidence="9">
    <location>
        <begin position="597"/>
        <end position="608"/>
    </location>
</feature>
<dbReference type="Proteomes" id="UP001189429">
    <property type="component" value="Unassembled WGS sequence"/>
</dbReference>
<evidence type="ECO:0000256" key="7">
    <source>
        <dbReference type="ARBA" id="ARBA00023136"/>
    </source>
</evidence>
<feature type="domain" description="Tyrosine specific protein phosphatases" evidence="11">
    <location>
        <begin position="246"/>
        <end position="303"/>
    </location>
</feature>
<evidence type="ECO:0000259" key="13">
    <source>
        <dbReference type="PROSITE" id="PS51182"/>
    </source>
</evidence>
<dbReference type="InterPro" id="IPR000387">
    <property type="entry name" value="Tyr_Pase_dom"/>
</dbReference>
<dbReference type="Pfam" id="PF00782">
    <property type="entry name" value="DSPc"/>
    <property type="match status" value="1"/>
</dbReference>
<dbReference type="InterPro" id="IPR003595">
    <property type="entry name" value="Tyr_Pase_cat"/>
</dbReference>
<evidence type="ECO:0000313" key="15">
    <source>
        <dbReference type="Proteomes" id="UP001189429"/>
    </source>
</evidence>
<comment type="subcellular location">
    <subcellularLocation>
        <location evidence="2">Cell projection</location>
    </subcellularLocation>
    <subcellularLocation>
        <location evidence="1">Membrane</location>
        <topology evidence="1">Multi-pass membrane protein</topology>
    </subcellularLocation>
</comment>
<dbReference type="InterPro" id="IPR029021">
    <property type="entry name" value="Prot-tyrosine_phosphatase-like"/>
</dbReference>
<feature type="region of interest" description="Disordered" evidence="9">
    <location>
        <begin position="351"/>
        <end position="379"/>
    </location>
</feature>
<feature type="domain" description="C2 tensin-type" evidence="13">
    <location>
        <begin position="387"/>
        <end position="580"/>
    </location>
</feature>
<comment type="caution">
    <text evidence="14">The sequence shown here is derived from an EMBL/GenBank/DDBJ whole genome shotgun (WGS) entry which is preliminary data.</text>
</comment>
<dbReference type="InterPro" id="IPR016130">
    <property type="entry name" value="Tyr_Pase_AS"/>
</dbReference>
<evidence type="ECO:0000256" key="1">
    <source>
        <dbReference type="ARBA" id="ARBA00004141"/>
    </source>
</evidence>
<evidence type="ECO:0000256" key="8">
    <source>
        <dbReference type="ARBA" id="ARBA00023273"/>
    </source>
</evidence>
<gene>
    <name evidence="14" type="ORF">PCOR1329_LOCUS20979</name>
</gene>
<dbReference type="Gene3D" id="3.90.190.10">
    <property type="entry name" value="Protein tyrosine phosphatase superfamily"/>
    <property type="match status" value="1"/>
</dbReference>
<keyword evidence="4 10" id="KW-0812">Transmembrane</keyword>
<sequence>MGREKGTGPRTKGRRFLLSLEFQALMTVAVLVDLGAFVVEQVRARRGQAVSTWPLQIHMSTLAVLSLEMIGNVICSGLRGFVRDRWNVFDLIMLALCAALIGGPAPPLCGGLVAARMTRFAEGMLLTLRVFLRLRPLTQAARNKVTNGKMRYVDVENNFDLDLTYIDRHLIAMAVPAGGSPSVGMLVRNSLSEVARFFEANHHGHFRVYNACPELPYPEAPLRRAGGSTLCLQVQDHSPPRMEQLLEFLADARRFRSESQDNVVVVHCMAGKGRTGTLCCAWLLYLRRQATVEQALEFFARRRTDTRFGGRLRGVETPSQVRYVTQAFGEEVMTETSALGGPRGLPWVGAAPPSLVGGARQGRRRRRRQEVQRRSEKSAGTSDKVMFTALFFFLQVFQHLQRTDSWFDSPWLPPPVPTPTAILHNLSIDGHFFAHPEKIKGLRVLVQCFDGCSSLTDPLLETASFAPSDLRVTLDDVVVKGDVRISLFDDEGKDFKSREIMFAARENFIDGARGLLASFCFHTAFMHGSAAAPPSSDPPGGRTLRIDASQLDKAHKTVRTETRDGRFSRGAGVDLGFSGGHVAPHGAGARDVAPAERGAACGPRASAPGGSGGTLRAPLLPEAAE</sequence>
<feature type="domain" description="Phosphatase tensin-type" evidence="12">
    <location>
        <begin position="152"/>
        <end position="336"/>
    </location>
</feature>
<evidence type="ECO:0000256" key="10">
    <source>
        <dbReference type="SAM" id="Phobius"/>
    </source>
</evidence>
<dbReference type="SUPFAM" id="SSF52799">
    <property type="entry name" value="(Phosphotyrosine protein) phosphatases II"/>
    <property type="match status" value="1"/>
</dbReference>
<organism evidence="14 15">
    <name type="scientific">Prorocentrum cordatum</name>
    <dbReference type="NCBI Taxonomy" id="2364126"/>
    <lineage>
        <taxon>Eukaryota</taxon>
        <taxon>Sar</taxon>
        <taxon>Alveolata</taxon>
        <taxon>Dinophyceae</taxon>
        <taxon>Prorocentrales</taxon>
        <taxon>Prorocentraceae</taxon>
        <taxon>Prorocentrum</taxon>
    </lineage>
</organism>
<dbReference type="PANTHER" id="PTHR12305">
    <property type="entry name" value="PHOSPHATASE WITH HOMOLOGY TO TENSIN"/>
    <property type="match status" value="1"/>
</dbReference>